<dbReference type="GO" id="GO:0009098">
    <property type="term" value="P:L-leucine biosynthetic process"/>
    <property type="evidence" value="ECO:0007669"/>
    <property type="project" value="InterPro"/>
</dbReference>
<dbReference type="InterPro" id="IPR002034">
    <property type="entry name" value="AIPM/Hcit_synth_CS"/>
</dbReference>
<dbReference type="GO" id="GO:0003852">
    <property type="term" value="F:2-isopropylmalate synthase activity"/>
    <property type="evidence" value="ECO:0007669"/>
    <property type="project" value="InterPro"/>
</dbReference>
<dbReference type="Gene3D" id="3.20.20.70">
    <property type="entry name" value="Aldolase class I"/>
    <property type="match status" value="1"/>
</dbReference>
<dbReference type="Pfam" id="PF00682">
    <property type="entry name" value="HMGL-like"/>
    <property type="match status" value="1"/>
</dbReference>
<keyword evidence="4" id="KW-0100">Branched-chain amino acid biosynthesis</keyword>
<dbReference type="Pfam" id="PF22617">
    <property type="entry name" value="HCS_D2"/>
    <property type="match status" value="1"/>
</dbReference>
<proteinExistence type="inferred from homology"/>
<dbReference type="Pfam" id="PF08502">
    <property type="entry name" value="LeuA_dimer"/>
    <property type="match status" value="1"/>
</dbReference>
<dbReference type="PROSITE" id="PS00815">
    <property type="entry name" value="AIPM_HOMOCIT_SYNTH_1"/>
    <property type="match status" value="1"/>
</dbReference>
<dbReference type="InterPro" id="IPR036230">
    <property type="entry name" value="LeuA_allosteric_dom_sf"/>
</dbReference>
<keyword evidence="2" id="KW-0028">Amino-acid biosynthesis</keyword>
<dbReference type="PANTHER" id="PTHR42880">
    <property type="entry name" value="HOMOCITRATE SYNTHASE"/>
    <property type="match status" value="1"/>
</dbReference>
<dbReference type="Gene3D" id="3.30.160.270">
    <property type="match status" value="1"/>
</dbReference>
<dbReference type="PROSITE" id="PS50991">
    <property type="entry name" value="PYR_CT"/>
    <property type="match status" value="1"/>
</dbReference>
<dbReference type="AlphaFoldDB" id="A0A1H6FZ52"/>
<dbReference type="SUPFAM" id="SSF110921">
    <property type="entry name" value="2-isopropylmalate synthase LeuA, allosteric (dimerisation) domain"/>
    <property type="match status" value="1"/>
</dbReference>
<evidence type="ECO:0000256" key="5">
    <source>
        <dbReference type="RuleBase" id="RU003523"/>
    </source>
</evidence>
<dbReference type="PROSITE" id="PS00816">
    <property type="entry name" value="AIPM_HOMOCIT_SYNTH_2"/>
    <property type="match status" value="1"/>
</dbReference>
<comment type="similarity">
    <text evidence="1 5">Belongs to the alpha-IPM synthase/homocitrate synthase family.</text>
</comment>
<dbReference type="NCBIfam" id="NF002085">
    <property type="entry name" value="PRK00915.1-2"/>
    <property type="match status" value="1"/>
</dbReference>
<gene>
    <name evidence="7" type="ORF">SAMN04487967_2101</name>
</gene>
<feature type="domain" description="Pyruvate carboxyltransferase" evidence="6">
    <location>
        <begin position="15"/>
        <end position="263"/>
    </location>
</feature>
<dbReference type="InterPro" id="IPR013785">
    <property type="entry name" value="Aldolase_TIM"/>
</dbReference>
<dbReference type="PANTHER" id="PTHR42880:SF2">
    <property type="entry name" value="(R)-CITRAMALATE SYNTHASE CIMA"/>
    <property type="match status" value="1"/>
</dbReference>
<dbReference type="InterPro" id="IPR000891">
    <property type="entry name" value="PYR_CT"/>
</dbReference>
<dbReference type="InterPro" id="IPR013709">
    <property type="entry name" value="2-isopropylmalate_synth_dimer"/>
</dbReference>
<dbReference type="SUPFAM" id="SSF51569">
    <property type="entry name" value="Aldolase"/>
    <property type="match status" value="1"/>
</dbReference>
<evidence type="ECO:0000256" key="3">
    <source>
        <dbReference type="ARBA" id="ARBA00022679"/>
    </source>
</evidence>
<dbReference type="EMBL" id="FNWL01000002">
    <property type="protein sequence ID" value="SEH15488.1"/>
    <property type="molecule type" value="Genomic_DNA"/>
</dbReference>
<dbReference type="Proteomes" id="UP000199112">
    <property type="component" value="Unassembled WGS sequence"/>
</dbReference>
<dbReference type="Gene3D" id="1.10.238.260">
    <property type="match status" value="1"/>
</dbReference>
<keyword evidence="3 5" id="KW-0808">Transferase</keyword>
<dbReference type="FunFam" id="1.10.238.260:FF:000001">
    <property type="entry name" value="2-isopropylmalate synthase"/>
    <property type="match status" value="1"/>
</dbReference>
<evidence type="ECO:0000256" key="2">
    <source>
        <dbReference type="ARBA" id="ARBA00022605"/>
    </source>
</evidence>
<reference evidence="8" key="1">
    <citation type="submission" date="2016-10" db="EMBL/GenBank/DDBJ databases">
        <authorList>
            <person name="Varghese N."/>
            <person name="Submissions S."/>
        </authorList>
    </citation>
    <scope>NUCLEOTIDE SEQUENCE [LARGE SCALE GENOMIC DNA]</scope>
    <source>
        <strain evidence="8">CGMCC 1.8981</strain>
    </source>
</reference>
<organism evidence="7 8">
    <name type="scientific">Natronorubrum sediminis</name>
    <dbReference type="NCBI Taxonomy" id="640943"/>
    <lineage>
        <taxon>Archaea</taxon>
        <taxon>Methanobacteriati</taxon>
        <taxon>Methanobacteriota</taxon>
        <taxon>Stenosarchaea group</taxon>
        <taxon>Halobacteria</taxon>
        <taxon>Halobacteriales</taxon>
        <taxon>Natrialbaceae</taxon>
        <taxon>Natronorubrum</taxon>
    </lineage>
</organism>
<accession>A0A1H6FZ52</accession>
<dbReference type="SMART" id="SM00917">
    <property type="entry name" value="LeuA_dimer"/>
    <property type="match status" value="1"/>
</dbReference>
<evidence type="ECO:0000256" key="1">
    <source>
        <dbReference type="ARBA" id="ARBA00006154"/>
    </source>
</evidence>
<dbReference type="RefSeq" id="WP_090506958.1">
    <property type="nucleotide sequence ID" value="NZ_FNWL01000002.1"/>
</dbReference>
<protein>
    <submittedName>
        <fullName evidence="7">D-citramalate synthase</fullName>
    </submittedName>
</protein>
<dbReference type="InterPro" id="IPR054691">
    <property type="entry name" value="LeuA/HCS_post-cat"/>
</dbReference>
<evidence type="ECO:0000259" key="6">
    <source>
        <dbReference type="PROSITE" id="PS50991"/>
    </source>
</evidence>
<keyword evidence="8" id="KW-1185">Reference proteome</keyword>
<evidence type="ECO:0000256" key="4">
    <source>
        <dbReference type="ARBA" id="ARBA00023304"/>
    </source>
</evidence>
<evidence type="ECO:0000313" key="7">
    <source>
        <dbReference type="EMBL" id="SEH15488.1"/>
    </source>
</evidence>
<name>A0A1H6FZ52_9EURY</name>
<sequence>MTHSAADTISPDRTVRLLDTTLRDGEQAPGVSLSPDEKVDIARGLERAGVSVIEAGSACTGAGERQAISRVTDLDLDARVTSFCRGIEADIDLALECDVDGVHLVVPASDRHVEGKVGTSREDNLATTAELVGYAADHDLWVEVIGEDGSRADLEYLEELMATSLEAGADRVCFADTVGHTGPERTAEAVSRLAELGPVSAHTHDDLGLGVANALSAVSAGADLVHCTVNGLGERAGNVSLEEVAIALSHVYDVETLELEELYDVAQNVSRATGVQLPPNKAVIGENAFTHESGIHTDGTLKDDKMYEPYAPETVGRERRLALGKHTGRAGVKATLEEHGVEADDDSIAEIATRVTELGDRGRRVTDADLLAIAEDVTGDDRERVVELLDLSATSGGAVPTASIRLAVDGEERVASGTGSGPVDAAVSAVREALGSMADAELESYHVNAVTGGTDAVVTVEVTMVRNDRSVTVARSEADITRASVEAMVDSLDRLLAADTKPLTPADD</sequence>
<evidence type="ECO:0000313" key="8">
    <source>
        <dbReference type="Proteomes" id="UP000199112"/>
    </source>
</evidence>
<dbReference type="OrthoDB" id="6555at2157"/>